<feature type="repeat" description="ANK" evidence="3">
    <location>
        <begin position="1256"/>
        <end position="1288"/>
    </location>
</feature>
<feature type="repeat" description="ANK" evidence="3">
    <location>
        <begin position="1223"/>
        <end position="1255"/>
    </location>
</feature>
<keyword evidence="7" id="KW-1185">Reference proteome</keyword>
<evidence type="ECO:0000256" key="3">
    <source>
        <dbReference type="PROSITE-ProRule" id="PRU00023"/>
    </source>
</evidence>
<dbReference type="PANTHER" id="PTHR24198">
    <property type="entry name" value="ANKYRIN REPEAT AND PROTEIN KINASE DOMAIN-CONTAINING PROTEIN"/>
    <property type="match status" value="1"/>
</dbReference>
<reference evidence="6" key="1">
    <citation type="submission" date="2020-02" db="EMBL/GenBank/DDBJ databases">
        <authorList>
            <person name="Palmer J.M."/>
        </authorList>
    </citation>
    <scope>NUCLEOTIDE SEQUENCE</scope>
    <source>
        <strain evidence="6">EPUS1.4</strain>
        <tissue evidence="6">Thallus</tissue>
    </source>
</reference>
<evidence type="ECO:0000313" key="6">
    <source>
        <dbReference type="EMBL" id="KAF7507851.1"/>
    </source>
</evidence>
<dbReference type="PROSITE" id="PS50088">
    <property type="entry name" value="ANK_REPEAT"/>
    <property type="match status" value="6"/>
</dbReference>
<evidence type="ECO:0000256" key="1">
    <source>
        <dbReference type="ARBA" id="ARBA00022737"/>
    </source>
</evidence>
<dbReference type="Pfam" id="PF24883">
    <property type="entry name" value="NPHP3_N"/>
    <property type="match status" value="1"/>
</dbReference>
<dbReference type="InterPro" id="IPR002110">
    <property type="entry name" value="Ankyrin_rpt"/>
</dbReference>
<feature type="compositionally biased region" description="Low complexity" evidence="4">
    <location>
        <begin position="341"/>
        <end position="352"/>
    </location>
</feature>
<evidence type="ECO:0000256" key="2">
    <source>
        <dbReference type="ARBA" id="ARBA00023043"/>
    </source>
</evidence>
<dbReference type="SUPFAM" id="SSF48403">
    <property type="entry name" value="Ankyrin repeat"/>
    <property type="match status" value="1"/>
</dbReference>
<feature type="repeat" description="ANK" evidence="3">
    <location>
        <begin position="1190"/>
        <end position="1222"/>
    </location>
</feature>
<dbReference type="InterPro" id="IPR036770">
    <property type="entry name" value="Ankyrin_rpt-contain_sf"/>
</dbReference>
<evidence type="ECO:0000256" key="4">
    <source>
        <dbReference type="SAM" id="MobiDB-lite"/>
    </source>
</evidence>
<dbReference type="Pfam" id="PF13637">
    <property type="entry name" value="Ank_4"/>
    <property type="match status" value="1"/>
</dbReference>
<dbReference type="Gene3D" id="1.25.40.20">
    <property type="entry name" value="Ankyrin repeat-containing domain"/>
    <property type="match status" value="5"/>
</dbReference>
<dbReference type="Proteomes" id="UP000606974">
    <property type="component" value="Unassembled WGS sequence"/>
</dbReference>
<dbReference type="SUPFAM" id="SSF52540">
    <property type="entry name" value="P-loop containing nucleoside triphosphate hydrolases"/>
    <property type="match status" value="1"/>
</dbReference>
<dbReference type="Gene3D" id="3.40.50.300">
    <property type="entry name" value="P-loop containing nucleotide triphosphate hydrolases"/>
    <property type="match status" value="1"/>
</dbReference>
<dbReference type="EMBL" id="JAACFV010000062">
    <property type="protein sequence ID" value="KAF7507851.1"/>
    <property type="molecule type" value="Genomic_DNA"/>
</dbReference>
<dbReference type="OrthoDB" id="194358at2759"/>
<dbReference type="InterPro" id="IPR027417">
    <property type="entry name" value="P-loop_NTPase"/>
</dbReference>
<proteinExistence type="predicted"/>
<dbReference type="Pfam" id="PF00023">
    <property type="entry name" value="Ank"/>
    <property type="match status" value="2"/>
</dbReference>
<feature type="repeat" description="ANK" evidence="3">
    <location>
        <begin position="1322"/>
        <end position="1354"/>
    </location>
</feature>
<organism evidence="6 7">
    <name type="scientific">Endocarpon pusillum</name>
    <dbReference type="NCBI Taxonomy" id="364733"/>
    <lineage>
        <taxon>Eukaryota</taxon>
        <taxon>Fungi</taxon>
        <taxon>Dikarya</taxon>
        <taxon>Ascomycota</taxon>
        <taxon>Pezizomycotina</taxon>
        <taxon>Eurotiomycetes</taxon>
        <taxon>Chaetothyriomycetidae</taxon>
        <taxon>Verrucariales</taxon>
        <taxon>Verrucariaceae</taxon>
        <taxon>Endocarpon</taxon>
    </lineage>
</organism>
<feature type="region of interest" description="Disordered" evidence="4">
    <location>
        <begin position="329"/>
        <end position="358"/>
    </location>
</feature>
<keyword evidence="2 3" id="KW-0040">ANK repeat</keyword>
<protein>
    <recommendedName>
        <fullName evidence="5">Nephrocystin 3-like N-terminal domain-containing protein</fullName>
    </recommendedName>
</protein>
<sequence>MKASKKSVSATGLTLLYQPDEAEPVVDLVFVHGLQGHPRETWECVSGSNAEQMLTSGGPGLAKRGWFSRSRNSSPGVHTGGVSSSQGDSSDKTVFWPLDLLPTDCTDARILTFGYDSQVTKGYAAADKSSIFSHGRDFLIELGRDREVQGRPLILVAHSLGGIVVKEALREAEISDKADQQDILNSLAAVVFFGTPHRGSNMADLGQVAANMASLLLRVDTNNEILRALAIDSPQIEICNRSFVHQWHKYAFQVKTFQEAKALTGVNLGRLNEKVVSDSSSSFGDPREDTEKIAADHSKMCKFTGTEDPGYRKVGPELRRLVRDAARRANAGPNQTPGKISNQPSSQSPASSRTEYVSSHESYERLKNCIEQDRWGYVGQGSGGLFPMNTPPSYANEDASQAEKQDAEVARKEKENLIKEQNECLRSLAFQELGDRERDVEPALVDTCEWLYENDTYKKWQSIGVDEHLARPNMIWIKGKPGAGKSTLMKEAVRRAKKQAASNSTIVIEFFFSSRRNIDLEKTPLGLLRTLLHQLLQKDLMLMAEFLPLWRKKRNTLSEGWQWHRNELQDFLSSVFPKIAREGAKDIFFFIDALDECDERSVRDLVNFFKGLSAAPNLHTCLSSRHFPHISVANCPEIVVEDANRHDIEIYVERKLLRGAYERSELTTEILGKASGVFLWVALVVNLLNKDIDDGKTAEDIADTLRMVPAQLDDLYKNLLGDLTESERERGRAVNLMQWVLLAARPLNLREMQHALAFSLDPRLTSFDGLIGSKSYIDDHDRLARFIRSHSRGLIEVKPPHLSFDSWCWDFYHSPAYRKLGIDDEAFHSGQVDQFGYPFPRKLDRLRDQFLLAQQLGAQSSLVISAYESDSAEFVSRVLAPATCQRLLSHFRSAAASKTPSGFFSENGTWLDEGDIVSEMRFVEYMVELHPEMGRVIDHYLTNVSGCQIVQVIHESVREFFLYGQGFGILDSSTTASDTGERHRSLVSICMRYIGVEDLKDLADGRLARVINRVSLEFASPLFHEIYHPEMGLKTSGRDILMKRTARHAYAFLDYTATFLFYHAIKAENHQVIPEELMDALRNEYDTFWKRWMSLQYRDKFSEDTTPLYALCEMHLFLCAAELLNSGANANKKGGLYSYPIIAALAEARAGVASRDESSNDVEVEIRRKSESMVRLLLKHGADPNVMSKSGESVLYFAVNTGNPAVVSLLITGGAAVNACDGEGRTPLHEAACLQSTEIVAMLLSNDAQVQVCDADGNTPLHLAAKRSSLPVVQQLVQAGSIVHQLNKHGFSALHFAAQSDHSEIVSYLQDELRSDGGTGGQQRTALHTAAESGSLETISIFLAVGADLEACDEDQRTPLHVAARWAEDGAVRLLLDAGSDVNAVDRHLQTPLHLAAKAGGSTLLALVKEGVNINALDEDDRTSLHIAAKDGTAESVRILLEAGADPRLLDRFGRSARSYARAHRSLWLFLDDKTSKLLT</sequence>
<feature type="repeat" description="ANK" evidence="3">
    <location>
        <begin position="1420"/>
        <end position="1452"/>
    </location>
</feature>
<feature type="region of interest" description="Disordered" evidence="4">
    <location>
        <begin position="65"/>
        <end position="89"/>
    </location>
</feature>
<dbReference type="PRINTS" id="PR01415">
    <property type="entry name" value="ANKYRIN"/>
</dbReference>
<keyword evidence="1" id="KW-0677">Repeat</keyword>
<feature type="domain" description="Nephrocystin 3-like N-terminal" evidence="5">
    <location>
        <begin position="446"/>
        <end position="625"/>
    </location>
</feature>
<dbReference type="Gene3D" id="3.40.50.1820">
    <property type="entry name" value="alpha/beta hydrolase"/>
    <property type="match status" value="1"/>
</dbReference>
<evidence type="ECO:0000259" key="5">
    <source>
        <dbReference type="Pfam" id="PF24883"/>
    </source>
</evidence>
<accession>A0A8H7E5T1</accession>
<gene>
    <name evidence="6" type="ORF">GJ744_010015</name>
</gene>
<dbReference type="PANTHER" id="PTHR24198:SF165">
    <property type="entry name" value="ANKYRIN REPEAT-CONTAINING PROTEIN-RELATED"/>
    <property type="match status" value="1"/>
</dbReference>
<name>A0A8H7E5T1_9EURO</name>
<comment type="caution">
    <text evidence="6">The sequence shown here is derived from an EMBL/GenBank/DDBJ whole genome shotgun (WGS) entry which is preliminary data.</text>
</comment>
<evidence type="ECO:0000313" key="7">
    <source>
        <dbReference type="Proteomes" id="UP000606974"/>
    </source>
</evidence>
<dbReference type="SMART" id="SM00248">
    <property type="entry name" value="ANK"/>
    <property type="match status" value="10"/>
</dbReference>
<dbReference type="InterPro" id="IPR056884">
    <property type="entry name" value="NPHP3-like_N"/>
</dbReference>
<dbReference type="SUPFAM" id="SSF53474">
    <property type="entry name" value="alpha/beta-Hydrolases"/>
    <property type="match status" value="1"/>
</dbReference>
<dbReference type="PROSITE" id="PS50297">
    <property type="entry name" value="ANK_REP_REGION"/>
    <property type="match status" value="6"/>
</dbReference>
<feature type="repeat" description="ANK" evidence="3">
    <location>
        <begin position="1355"/>
        <end position="1387"/>
    </location>
</feature>
<dbReference type="Pfam" id="PF12796">
    <property type="entry name" value="Ank_2"/>
    <property type="match status" value="2"/>
</dbReference>
<dbReference type="InterPro" id="IPR029058">
    <property type="entry name" value="AB_hydrolase_fold"/>
</dbReference>